<evidence type="ECO:0000256" key="8">
    <source>
        <dbReference type="ARBA" id="ARBA00022808"/>
    </source>
</evidence>
<dbReference type="Pfam" id="PF01759">
    <property type="entry name" value="NTR"/>
    <property type="match status" value="1"/>
</dbReference>
<dbReference type="InterPro" id="IPR001134">
    <property type="entry name" value="Netrin_domain"/>
</dbReference>
<dbReference type="SMART" id="SM00180">
    <property type="entry name" value="EGF_Lam"/>
    <property type="match status" value="3"/>
</dbReference>
<dbReference type="Pfam" id="PF00055">
    <property type="entry name" value="Laminin_N"/>
    <property type="match status" value="1"/>
</dbReference>
<dbReference type="SUPFAM" id="SSF50242">
    <property type="entry name" value="TIMP-like"/>
    <property type="match status" value="1"/>
</dbReference>
<name>A0A444UL10_ACIRT</name>
<evidence type="ECO:0000313" key="19">
    <source>
        <dbReference type="Proteomes" id="UP000289886"/>
    </source>
</evidence>
<evidence type="ECO:0000256" key="10">
    <source>
        <dbReference type="ARBA" id="ARBA00023180"/>
    </source>
</evidence>
<dbReference type="FunFam" id="2.10.25.10:FF:000333">
    <property type="entry name" value="netrin-4 isoform X2"/>
    <property type="match status" value="1"/>
</dbReference>
<dbReference type="InterPro" id="IPR008211">
    <property type="entry name" value="Laminin_N"/>
</dbReference>
<dbReference type="Gene3D" id="3.10.20.90">
    <property type="entry name" value="Phosphatidylinositol 3-kinase Catalytic Subunit, Chain A, domain 1"/>
    <property type="match status" value="1"/>
</dbReference>
<evidence type="ECO:0000256" key="12">
    <source>
        <dbReference type="ARBA" id="ARBA00065673"/>
    </source>
</evidence>
<dbReference type="SUPFAM" id="SSF49785">
    <property type="entry name" value="Galactose-binding domain-like"/>
    <property type="match status" value="1"/>
</dbReference>
<evidence type="ECO:0000256" key="14">
    <source>
        <dbReference type="PROSITE-ProRule" id="PRU00460"/>
    </source>
</evidence>
<dbReference type="SMART" id="SM00643">
    <property type="entry name" value="C345C"/>
    <property type="match status" value="1"/>
</dbReference>
<dbReference type="GO" id="GO:0006547">
    <property type="term" value="P:L-histidine metabolic process"/>
    <property type="evidence" value="ECO:0007669"/>
    <property type="project" value="UniProtKB-KW"/>
</dbReference>
<dbReference type="FunFam" id="2.170.300.10:FF:000001">
    <property type="entry name" value="Laminin subunit beta-1"/>
    <property type="match status" value="1"/>
</dbReference>
<organism evidence="18 19">
    <name type="scientific">Acipenser ruthenus</name>
    <name type="common">Sterlet sturgeon</name>
    <dbReference type="NCBI Taxonomy" id="7906"/>
    <lineage>
        <taxon>Eukaryota</taxon>
        <taxon>Metazoa</taxon>
        <taxon>Chordata</taxon>
        <taxon>Craniata</taxon>
        <taxon>Vertebrata</taxon>
        <taxon>Euteleostomi</taxon>
        <taxon>Actinopterygii</taxon>
        <taxon>Chondrostei</taxon>
        <taxon>Acipenseriformes</taxon>
        <taxon>Acipenseridae</taxon>
        <taxon>Acipenser</taxon>
    </lineage>
</organism>
<evidence type="ECO:0000259" key="16">
    <source>
        <dbReference type="PROSITE" id="PS50189"/>
    </source>
</evidence>
<dbReference type="Gene3D" id="2.10.25.10">
    <property type="entry name" value="Laminin"/>
    <property type="match status" value="1"/>
</dbReference>
<dbReference type="CDD" id="cd00332">
    <property type="entry name" value="PAL-HAL"/>
    <property type="match status" value="1"/>
</dbReference>
<protein>
    <recommendedName>
        <fullName evidence="3">Netrin-1</fullName>
    </recommendedName>
    <alternativeName>
        <fullName evidence="13">Netrin-4</fullName>
    </alternativeName>
</protein>
<dbReference type="PROSITE" id="PS00488">
    <property type="entry name" value="PAL_HISTIDASE"/>
    <property type="match status" value="1"/>
</dbReference>
<dbReference type="FunFam" id="2.60.120.260:FF:000048">
    <property type="entry name" value="netrin-4 isoform X1"/>
    <property type="match status" value="1"/>
</dbReference>
<evidence type="ECO:0000256" key="7">
    <source>
        <dbReference type="ARBA" id="ARBA00022737"/>
    </source>
</evidence>
<keyword evidence="7" id="KW-0677">Repeat</keyword>
<dbReference type="PRINTS" id="PR00011">
    <property type="entry name" value="EGFLAMININ"/>
</dbReference>
<dbReference type="InterPro" id="IPR002049">
    <property type="entry name" value="LE_dom"/>
</dbReference>
<dbReference type="SMART" id="SM00136">
    <property type="entry name" value="LamNT"/>
    <property type="match status" value="1"/>
</dbReference>
<dbReference type="Gene3D" id="2.40.50.120">
    <property type="match status" value="1"/>
</dbReference>
<dbReference type="Proteomes" id="UP000289886">
    <property type="component" value="Unassembled WGS sequence"/>
</dbReference>
<dbReference type="Pfam" id="PF12053">
    <property type="entry name" value="Par3_HAL_N_term"/>
    <property type="match status" value="1"/>
</dbReference>
<comment type="similarity">
    <text evidence="2">Belongs to the PAL/histidase family.</text>
</comment>
<dbReference type="PROSITE" id="PS50027">
    <property type="entry name" value="EGF_LAM_2"/>
    <property type="match status" value="2"/>
</dbReference>
<keyword evidence="19" id="KW-1185">Reference proteome</keyword>
<keyword evidence="10" id="KW-0325">Glycoprotein</keyword>
<feature type="disulfide bond" evidence="14">
    <location>
        <begin position="944"/>
        <end position="953"/>
    </location>
</feature>
<feature type="domain" description="NTR" evidence="16">
    <location>
        <begin position="1087"/>
        <end position="1208"/>
    </location>
</feature>
<evidence type="ECO:0000256" key="4">
    <source>
        <dbReference type="ARBA" id="ARBA00022525"/>
    </source>
</evidence>
<evidence type="ECO:0000256" key="11">
    <source>
        <dbReference type="ARBA" id="ARBA00023292"/>
    </source>
</evidence>
<dbReference type="Pfam" id="PF00221">
    <property type="entry name" value="Lyase_aromatic"/>
    <property type="match status" value="1"/>
</dbReference>
<feature type="domain" description="Laminin EGF-like" evidence="15">
    <location>
        <begin position="914"/>
        <end position="976"/>
    </location>
</feature>
<dbReference type="Gene3D" id="1.10.275.10">
    <property type="entry name" value="Fumarase/aspartase (N-terminal domain)"/>
    <property type="match status" value="1"/>
</dbReference>
<proteinExistence type="inferred from homology"/>
<keyword evidence="11 14" id="KW-0424">Laminin EGF-like domain</keyword>
<accession>A0A444UL10</accession>
<dbReference type="Gene3D" id="2.170.300.10">
    <property type="entry name" value="Tie2 ligand-binding domain superfamily"/>
    <property type="match status" value="1"/>
</dbReference>
<sequence length="1210" mass="133834">MPRFTVHVRDEWLTVPCRDLSRTVQWLGLEALKRYIKNMPDNGGIGSVQETSFYVRRCQGQGLLDADDTLEDTLEDNDFVEIVIDGDTVSPDFSPSQPGSGHLLDGNNLTSTDLVNLGKGLYMIKLTPEAEKKVGQSRALIENIVTENKVVYGITTGFGKFAQTVIPNSKLKELQENLVRSHSAGVGKPLSPERSRMLLALRINVLAKGYSGISLDTLHQMIEAFNEKGTVGASGDLAPLSHLALGLMGEGKMWSPKSGWADAKYVLGAHGLKPISLKPKEGLALINGTQMITSLGSEAVERALAIARQADIIAALTLEVLKGTTKAFDSDIHELRPHPGQKEVAFRFRSLLDSDHHPSEIAESHRFCDRVQDAYTLRCCPQVHGVVNDTIAFVKNIIDTEINSATDNPALDYLAFGVHELAAISERRIERLCNSSLSELPAFLVCEGGLNSGFMIAYCTAASLVSENKVLCHPSSVDSLSTSASTEDHVSMGGWAARKALKVIEHVEQVLSIELLAACQGIEFLRPLRTTTPLEKVYDLVRSVAKPWIRDRFMAPDFEVVHRLLLDQKASRKTIVIESLYEKGGTIISEVKNPPTTRKGLGRVAAGVGHRCENQACNPRMGNLALGRNLLTESVCGHNSTELYCSYTENANRSCRPPKCGKCNAAHHQHSHLPAAMTDSSFRFPNTWWQSAEGVQRETIQLDLGAEFYFTHMIMVFKSPRPAAMLLERSQDFGKTWRPCKYYATNCNETFGLGDDTEQEGALCTTKYSGAFPCTRGEVIYRALSPLHSAVDPYSAESQDQLKVTNIRVQLLKRQQCPCLGKDPATKPQHLAHYAVYHFIVKGSCFCNGHAEHCVTVDGYRSVRERTHHMVHGKCICKHNTAGDHCQLCTPLYNDQPWQPADGTTGAPHECKKCKCNGHADSCHFEHSVWLASGKRSGGVCDHCQHNTEGQHCQRCKTGFYRDPLRPFSAPDSCKPCACHPVGSVPYQLSAFSLCDPSNGECVCKPGVGGPHCDKCMVGYWGFGEYGCRPCDCAGSCDPFTGDCISSSSDVDWYHKSDYLSQHNETEPVWDWVDEQGFSALRHSGKCECKEQVLGNPKIFCAMKYTYILKIKILSAHDKGSHAEVNVKVKKVLKPTKMKIVDGRLTLYPESWTTRGCTCPILNPGTEYLVAGHEDRRMGRLIVNMKSFVKPWKPDLGRKVMQFLKTDCKW</sequence>
<dbReference type="PANTHER" id="PTHR10362">
    <property type="entry name" value="HISTIDINE AMMONIA-LYASE"/>
    <property type="match status" value="1"/>
</dbReference>
<dbReference type="Pfam" id="PF00053">
    <property type="entry name" value="EGF_laminin"/>
    <property type="match status" value="2"/>
</dbReference>
<dbReference type="PROSITE" id="PS01248">
    <property type="entry name" value="EGF_LAM_1"/>
    <property type="match status" value="1"/>
</dbReference>
<dbReference type="InterPro" id="IPR056863">
    <property type="entry name" value="LMN_ATRN_NET-like_EGF"/>
</dbReference>
<dbReference type="SUPFAM" id="SSF57196">
    <property type="entry name" value="EGF/Laminin"/>
    <property type="match status" value="3"/>
</dbReference>
<evidence type="ECO:0000256" key="3">
    <source>
        <dbReference type="ARBA" id="ARBA00015919"/>
    </source>
</evidence>
<dbReference type="EMBL" id="SCEB01214353">
    <property type="protein sequence ID" value="RXM35856.1"/>
    <property type="molecule type" value="Genomic_DNA"/>
</dbReference>
<keyword evidence="4" id="KW-0964">Secreted</keyword>
<evidence type="ECO:0000256" key="2">
    <source>
        <dbReference type="ARBA" id="ARBA00007238"/>
    </source>
</evidence>
<dbReference type="InterPro" id="IPR022313">
    <property type="entry name" value="Phe/His_NH3-lyase_AS"/>
</dbReference>
<dbReference type="FunFam" id="2.40.50.120:FF:000002">
    <property type="entry name" value="netrin-4 isoform X1"/>
    <property type="match status" value="1"/>
</dbReference>
<dbReference type="SUPFAM" id="SSF48557">
    <property type="entry name" value="L-aspartase-like"/>
    <property type="match status" value="1"/>
</dbReference>
<feature type="domain" description="Laminin N-terminal" evidence="17">
    <location>
        <begin position="613"/>
        <end position="844"/>
    </location>
</feature>
<dbReference type="InterPro" id="IPR021922">
    <property type="entry name" value="Par3/HAL_N"/>
</dbReference>
<evidence type="ECO:0000256" key="6">
    <source>
        <dbReference type="ARBA" id="ARBA00022729"/>
    </source>
</evidence>
<comment type="caution">
    <text evidence="14">Lacks conserved residue(s) required for the propagation of feature annotation.</text>
</comment>
<dbReference type="FunFam" id="1.10.275.10:FF:000007">
    <property type="entry name" value="Histidine ammonia-lyase"/>
    <property type="match status" value="1"/>
</dbReference>
<dbReference type="PROSITE" id="PS50189">
    <property type="entry name" value="NTR"/>
    <property type="match status" value="1"/>
</dbReference>
<evidence type="ECO:0000259" key="15">
    <source>
        <dbReference type="PROSITE" id="PS50027"/>
    </source>
</evidence>
<evidence type="ECO:0000256" key="1">
    <source>
        <dbReference type="ARBA" id="ARBA00004498"/>
    </source>
</evidence>
<dbReference type="FunFam" id="2.10.25.10:FF:000200">
    <property type="entry name" value="netrin-4 isoform X1"/>
    <property type="match status" value="1"/>
</dbReference>
<dbReference type="InterPro" id="IPR024083">
    <property type="entry name" value="Fumarase/histidase_N"/>
</dbReference>
<feature type="disulfide bond" evidence="14">
    <location>
        <begin position="1004"/>
        <end position="1013"/>
    </location>
</feature>
<dbReference type="InterPro" id="IPR008979">
    <property type="entry name" value="Galactose-bd-like_sf"/>
</dbReference>
<dbReference type="Gene3D" id="2.60.120.260">
    <property type="entry name" value="Galactose-binding domain-like"/>
    <property type="match status" value="1"/>
</dbReference>
<dbReference type="FunFam" id="3.10.20.90:FF:000111">
    <property type="entry name" value="Histidine ammonia-lyase"/>
    <property type="match status" value="1"/>
</dbReference>
<dbReference type="PROSITE" id="PS51117">
    <property type="entry name" value="LAMININ_NTER"/>
    <property type="match status" value="1"/>
</dbReference>
<evidence type="ECO:0000259" key="17">
    <source>
        <dbReference type="PROSITE" id="PS51117"/>
    </source>
</evidence>
<evidence type="ECO:0000256" key="9">
    <source>
        <dbReference type="ARBA" id="ARBA00023157"/>
    </source>
</evidence>
<dbReference type="InterPro" id="IPR001106">
    <property type="entry name" value="Aromatic_Lyase"/>
</dbReference>
<keyword evidence="8" id="KW-0369">Histidine metabolism</keyword>
<comment type="caution">
    <text evidence="18">The sequence shown here is derived from an EMBL/GenBank/DDBJ whole genome shotgun (WGS) entry which is preliminary data.</text>
</comment>
<keyword evidence="6" id="KW-0732">Signal</keyword>
<dbReference type="Gene3D" id="1.20.200.10">
    <property type="entry name" value="Fumarase/aspartase (Central domain)"/>
    <property type="match status" value="2"/>
</dbReference>
<dbReference type="Pfam" id="PF24973">
    <property type="entry name" value="EGF_LMN_ATRN"/>
    <property type="match status" value="1"/>
</dbReference>
<dbReference type="InterPro" id="IPR018933">
    <property type="entry name" value="Netrin_module_non-TIMP"/>
</dbReference>
<dbReference type="GO" id="GO:0016841">
    <property type="term" value="F:ammonia-lyase activity"/>
    <property type="evidence" value="ECO:0007669"/>
    <property type="project" value="InterPro"/>
</dbReference>
<evidence type="ECO:0000256" key="5">
    <source>
        <dbReference type="ARBA" id="ARBA00022530"/>
    </source>
</evidence>
<evidence type="ECO:0000256" key="13">
    <source>
        <dbReference type="ARBA" id="ARBA00068275"/>
    </source>
</evidence>
<gene>
    <name evidence="18" type="ORF">EOD39_3873</name>
</gene>
<dbReference type="GO" id="GO:0005886">
    <property type="term" value="C:plasma membrane"/>
    <property type="evidence" value="ECO:0007669"/>
    <property type="project" value="UniProtKB-ARBA"/>
</dbReference>
<evidence type="ECO:0000313" key="18">
    <source>
        <dbReference type="EMBL" id="RXM35856.1"/>
    </source>
</evidence>
<comment type="subcellular location">
    <subcellularLocation>
        <location evidence="1">Secreted</location>
        <location evidence="1">Extracellular space</location>
        <location evidence="1">Extracellular matrix</location>
    </subcellularLocation>
</comment>
<keyword evidence="5" id="KW-0272">Extracellular matrix</keyword>
<dbReference type="InterPro" id="IPR008948">
    <property type="entry name" value="L-Aspartase-like"/>
</dbReference>
<dbReference type="AlphaFoldDB" id="A0A444UL10"/>
<keyword evidence="9 14" id="KW-1015">Disulfide bond</keyword>
<reference evidence="18 19" key="1">
    <citation type="submission" date="2019-01" db="EMBL/GenBank/DDBJ databases">
        <title>Draft Genome and Complete Hox-Cluster Characterization of the Sterlet Sturgeon (Acipenser ruthenus).</title>
        <authorList>
            <person name="Wei Q."/>
        </authorList>
    </citation>
    <scope>NUCLEOTIDE SEQUENCE [LARGE SCALE GENOMIC DNA]</scope>
    <source>
        <strain evidence="18">WHYD16114868_AA</strain>
        <tissue evidence="18">Blood</tissue>
    </source>
</reference>
<dbReference type="InterPro" id="IPR008993">
    <property type="entry name" value="TIMP-like_OB-fold"/>
</dbReference>
<comment type="subunit">
    <text evidence="12">May form a homodimer.</text>
</comment>
<feature type="domain" description="Laminin EGF-like" evidence="15">
    <location>
        <begin position="977"/>
        <end position="1030"/>
    </location>
</feature>
<dbReference type="CDD" id="cd00055">
    <property type="entry name" value="EGF_Lam"/>
    <property type="match status" value="3"/>
</dbReference>